<dbReference type="Proteomes" id="UP000321577">
    <property type="component" value="Unassembled WGS sequence"/>
</dbReference>
<dbReference type="SUPFAM" id="SSF69047">
    <property type="entry name" value="Hypothetical protein YjbJ"/>
    <property type="match status" value="1"/>
</dbReference>
<dbReference type="InterPro" id="IPR008462">
    <property type="entry name" value="CsbD"/>
</dbReference>
<reference evidence="3 4" key="1">
    <citation type="submission" date="2019-07" db="EMBL/GenBank/DDBJ databases">
        <title>Whole genome shotgun sequence of Brevifollis gellanilyticus NBRC 108608.</title>
        <authorList>
            <person name="Hosoyama A."/>
            <person name="Uohara A."/>
            <person name="Ohji S."/>
            <person name="Ichikawa N."/>
        </authorList>
    </citation>
    <scope>NUCLEOTIDE SEQUENCE [LARGE SCALE GENOMIC DNA]</scope>
    <source>
        <strain evidence="3 4">NBRC 108608</strain>
    </source>
</reference>
<dbReference type="Pfam" id="PF05532">
    <property type="entry name" value="CsbD"/>
    <property type="match status" value="1"/>
</dbReference>
<protein>
    <submittedName>
        <fullName evidence="3">CsbD family protein</fullName>
    </submittedName>
</protein>
<evidence type="ECO:0000313" key="4">
    <source>
        <dbReference type="Proteomes" id="UP000321577"/>
    </source>
</evidence>
<dbReference type="PANTHER" id="PTHR34977:SF1">
    <property type="entry name" value="UPF0337 PROTEIN YJBJ"/>
    <property type="match status" value="1"/>
</dbReference>
<evidence type="ECO:0000256" key="1">
    <source>
        <dbReference type="ARBA" id="ARBA00009129"/>
    </source>
</evidence>
<dbReference type="OrthoDB" id="9796058at2"/>
<name>A0A512MFX4_9BACT</name>
<evidence type="ECO:0000259" key="2">
    <source>
        <dbReference type="Pfam" id="PF05532"/>
    </source>
</evidence>
<dbReference type="RefSeq" id="WP_146854681.1">
    <property type="nucleotide sequence ID" value="NZ_BKAG01000054.1"/>
</dbReference>
<keyword evidence="4" id="KW-1185">Reference proteome</keyword>
<comment type="caution">
    <text evidence="3">The sequence shown here is derived from an EMBL/GenBank/DDBJ whole genome shotgun (WGS) entry which is preliminary data.</text>
</comment>
<organism evidence="3 4">
    <name type="scientific">Brevifollis gellanilyticus</name>
    <dbReference type="NCBI Taxonomy" id="748831"/>
    <lineage>
        <taxon>Bacteria</taxon>
        <taxon>Pseudomonadati</taxon>
        <taxon>Verrucomicrobiota</taxon>
        <taxon>Verrucomicrobiia</taxon>
        <taxon>Verrucomicrobiales</taxon>
        <taxon>Verrucomicrobiaceae</taxon>
    </lineage>
</organism>
<dbReference type="AlphaFoldDB" id="A0A512MFX4"/>
<comment type="similarity">
    <text evidence="1">Belongs to the UPF0337 (CsbD) family.</text>
</comment>
<dbReference type="PANTHER" id="PTHR34977">
    <property type="entry name" value="UPF0337 PROTEIN YJBJ"/>
    <property type="match status" value="1"/>
</dbReference>
<accession>A0A512MFX4</accession>
<dbReference type="InterPro" id="IPR050423">
    <property type="entry name" value="UPF0337_stress_rsp"/>
</dbReference>
<sequence length="61" mass="7045">MTKLELKGSWNEAKGKLKQKYAQLTDDDLLFTEGKEDELLGRLQKKTGETKENLRTYIADL</sequence>
<evidence type="ECO:0000313" key="3">
    <source>
        <dbReference type="EMBL" id="GEP45619.1"/>
    </source>
</evidence>
<dbReference type="InterPro" id="IPR036629">
    <property type="entry name" value="YjbJ_sf"/>
</dbReference>
<gene>
    <name evidence="3" type="ORF">BGE01nite_49100</name>
</gene>
<dbReference type="EMBL" id="BKAG01000054">
    <property type="protein sequence ID" value="GEP45619.1"/>
    <property type="molecule type" value="Genomic_DNA"/>
</dbReference>
<proteinExistence type="inferred from homology"/>
<feature type="domain" description="CsbD-like" evidence="2">
    <location>
        <begin position="6"/>
        <end position="55"/>
    </location>
</feature>
<dbReference type="Gene3D" id="1.10.1470.10">
    <property type="entry name" value="YjbJ"/>
    <property type="match status" value="1"/>
</dbReference>